<name>A0A6I4IJH0_9FLAO</name>
<keyword evidence="2" id="KW-1185">Reference proteome</keyword>
<dbReference type="AlphaFoldDB" id="A0A6I4IJH0"/>
<dbReference type="RefSeq" id="WP_140998147.1">
    <property type="nucleotide sequence ID" value="NZ_VDCZ01000008.1"/>
</dbReference>
<organism evidence="1 2">
    <name type="scientific">Flavobacterium profundi</name>
    <dbReference type="NCBI Taxonomy" id="1774945"/>
    <lineage>
        <taxon>Bacteria</taxon>
        <taxon>Pseudomonadati</taxon>
        <taxon>Bacteroidota</taxon>
        <taxon>Flavobacteriia</taxon>
        <taxon>Flavobacteriales</taxon>
        <taxon>Flavobacteriaceae</taxon>
        <taxon>Flavobacterium</taxon>
    </lineage>
</organism>
<protein>
    <submittedName>
        <fullName evidence="1">Uncharacterized protein</fullName>
    </submittedName>
</protein>
<dbReference type="Proteomes" id="UP000431264">
    <property type="component" value="Unassembled WGS sequence"/>
</dbReference>
<accession>A0A6I4IJH0</accession>
<evidence type="ECO:0000313" key="1">
    <source>
        <dbReference type="EMBL" id="MVO09768.1"/>
    </source>
</evidence>
<comment type="caution">
    <text evidence="1">The sequence shown here is derived from an EMBL/GenBank/DDBJ whole genome shotgun (WGS) entry which is preliminary data.</text>
</comment>
<sequence length="113" mass="13894">MIKIASKNWDNLYPEHKEVIEYHLAFNSLKMQSLFADTTFIKNLNNEEFIKEQFKDIDPYDSTDFYRWNVRNIGNFAYVCLYYKNQEIQDKCRIILKEYKAWVKENKEYKKLK</sequence>
<reference evidence="2" key="1">
    <citation type="submission" date="2019-05" db="EMBL/GenBank/DDBJ databases">
        <title>Flavobacterium profundi sp. nov., isolated from a deep-sea seamount.</title>
        <authorList>
            <person name="Zhang D.-C."/>
        </authorList>
    </citation>
    <scope>NUCLEOTIDE SEQUENCE [LARGE SCALE GENOMIC DNA]</scope>
    <source>
        <strain evidence="2">TP390</strain>
    </source>
</reference>
<evidence type="ECO:0000313" key="2">
    <source>
        <dbReference type="Proteomes" id="UP000431264"/>
    </source>
</evidence>
<dbReference type="EMBL" id="WQLW01000008">
    <property type="protein sequence ID" value="MVO09768.1"/>
    <property type="molecule type" value="Genomic_DNA"/>
</dbReference>
<proteinExistence type="predicted"/>
<gene>
    <name evidence="1" type="ORF">GOQ30_11420</name>
</gene>